<sequence length="213" mass="23771">MMKPQHGAAGGGGHGRRTPFLTSYALTLAFITFVSLLYFKDFSSTLHQPFLHHPPPRHRPRPHPHVPMGGGKVGPVVAEKKAAAAAAEEKEVLSLPFAVGRAAAGCDVSRGEWVYDEAARPLYQEEECPYIQPQLTCKAHGRPDTAYRHWRWQPRGCSLPRSVNEITLVHYIIIHGQKSNLPPPLDGDCGFGSLRPMTRKQWIKKRKAVDPRF</sequence>
<proteinExistence type="predicted"/>
<dbReference type="EnsemblPlants" id="AET5Gv21096400.8">
    <property type="protein sequence ID" value="AET5Gv21096400.8"/>
    <property type="gene ID" value="AET5Gv21096400"/>
</dbReference>
<dbReference type="Proteomes" id="UP000015105">
    <property type="component" value="Chromosome 5D"/>
</dbReference>
<feature type="transmembrane region" description="Helical" evidence="1">
    <location>
        <begin position="20"/>
        <end position="39"/>
    </location>
</feature>
<dbReference type="AlphaFoldDB" id="A0A453M8R4"/>
<keyword evidence="1" id="KW-0472">Membrane</keyword>
<evidence type="ECO:0000259" key="2">
    <source>
        <dbReference type="Pfam" id="PF14416"/>
    </source>
</evidence>
<reference evidence="4" key="1">
    <citation type="journal article" date="2014" name="Science">
        <title>Ancient hybridizations among the ancestral genomes of bread wheat.</title>
        <authorList>
            <consortium name="International Wheat Genome Sequencing Consortium,"/>
            <person name="Marcussen T."/>
            <person name="Sandve S.R."/>
            <person name="Heier L."/>
            <person name="Spannagl M."/>
            <person name="Pfeifer M."/>
            <person name="Jakobsen K.S."/>
            <person name="Wulff B.B."/>
            <person name="Steuernagel B."/>
            <person name="Mayer K.F."/>
            <person name="Olsen O.A."/>
        </authorList>
    </citation>
    <scope>NUCLEOTIDE SEQUENCE [LARGE SCALE GENOMIC DNA]</scope>
    <source>
        <strain evidence="4">cv. AL8/78</strain>
    </source>
</reference>
<organism evidence="3 4">
    <name type="scientific">Aegilops tauschii subsp. strangulata</name>
    <name type="common">Goatgrass</name>
    <dbReference type="NCBI Taxonomy" id="200361"/>
    <lineage>
        <taxon>Eukaryota</taxon>
        <taxon>Viridiplantae</taxon>
        <taxon>Streptophyta</taxon>
        <taxon>Embryophyta</taxon>
        <taxon>Tracheophyta</taxon>
        <taxon>Spermatophyta</taxon>
        <taxon>Magnoliopsida</taxon>
        <taxon>Liliopsida</taxon>
        <taxon>Poales</taxon>
        <taxon>Poaceae</taxon>
        <taxon>BOP clade</taxon>
        <taxon>Pooideae</taxon>
        <taxon>Triticodae</taxon>
        <taxon>Triticeae</taxon>
        <taxon>Triticinae</taxon>
        <taxon>Aegilops</taxon>
    </lineage>
</organism>
<name>A0A453M8R4_AEGTS</name>
<dbReference type="PANTHER" id="PTHR32285">
    <property type="entry name" value="PROTEIN TRICHOME BIREFRINGENCE-LIKE 9-RELATED"/>
    <property type="match status" value="1"/>
</dbReference>
<dbReference type="InterPro" id="IPR029962">
    <property type="entry name" value="TBL"/>
</dbReference>
<keyword evidence="1" id="KW-1133">Transmembrane helix</keyword>
<dbReference type="GO" id="GO:0016413">
    <property type="term" value="F:O-acetyltransferase activity"/>
    <property type="evidence" value="ECO:0007669"/>
    <property type="project" value="InterPro"/>
</dbReference>
<dbReference type="Pfam" id="PF14416">
    <property type="entry name" value="PMR5N"/>
    <property type="match status" value="1"/>
</dbReference>
<protein>
    <recommendedName>
        <fullName evidence="2">Trichome birefringence-like N-terminal domain-containing protein</fullName>
    </recommendedName>
</protein>
<dbReference type="InterPro" id="IPR025846">
    <property type="entry name" value="TBL_N"/>
</dbReference>
<evidence type="ECO:0000313" key="3">
    <source>
        <dbReference type="EnsemblPlants" id="AET5Gv21096400.8"/>
    </source>
</evidence>
<reference evidence="3" key="3">
    <citation type="journal article" date="2017" name="Nature">
        <title>Genome sequence of the progenitor of the wheat D genome Aegilops tauschii.</title>
        <authorList>
            <person name="Luo M.C."/>
            <person name="Gu Y.Q."/>
            <person name="Puiu D."/>
            <person name="Wang H."/>
            <person name="Twardziok S.O."/>
            <person name="Deal K.R."/>
            <person name="Huo N."/>
            <person name="Zhu T."/>
            <person name="Wang L."/>
            <person name="Wang Y."/>
            <person name="McGuire P.E."/>
            <person name="Liu S."/>
            <person name="Long H."/>
            <person name="Ramasamy R.K."/>
            <person name="Rodriguez J.C."/>
            <person name="Van S.L."/>
            <person name="Yuan L."/>
            <person name="Wang Z."/>
            <person name="Xia Z."/>
            <person name="Xiao L."/>
            <person name="Anderson O.D."/>
            <person name="Ouyang S."/>
            <person name="Liang Y."/>
            <person name="Zimin A.V."/>
            <person name="Pertea G."/>
            <person name="Qi P."/>
            <person name="Bennetzen J.L."/>
            <person name="Dai X."/>
            <person name="Dawson M.W."/>
            <person name="Muller H.G."/>
            <person name="Kugler K."/>
            <person name="Rivarola-Duarte L."/>
            <person name="Spannagl M."/>
            <person name="Mayer K.F.X."/>
            <person name="Lu F.H."/>
            <person name="Bevan M.W."/>
            <person name="Leroy P."/>
            <person name="Li P."/>
            <person name="You F.M."/>
            <person name="Sun Q."/>
            <person name="Liu Z."/>
            <person name="Lyons E."/>
            <person name="Wicker T."/>
            <person name="Salzberg S.L."/>
            <person name="Devos K.M."/>
            <person name="Dvorak J."/>
        </authorList>
    </citation>
    <scope>NUCLEOTIDE SEQUENCE [LARGE SCALE GENOMIC DNA]</scope>
    <source>
        <strain evidence="3">cv. AL8/78</strain>
    </source>
</reference>
<dbReference type="Gramene" id="AET5Gv21096400.8">
    <property type="protein sequence ID" value="AET5Gv21096400.8"/>
    <property type="gene ID" value="AET5Gv21096400"/>
</dbReference>
<keyword evidence="4" id="KW-1185">Reference proteome</keyword>
<dbReference type="PANTHER" id="PTHR32285:SF62">
    <property type="entry name" value="PROTEIN TRICHOME BIREFRINGENCE-LIKE 33"/>
    <property type="match status" value="1"/>
</dbReference>
<keyword evidence="1" id="KW-0812">Transmembrane</keyword>
<reference evidence="3" key="4">
    <citation type="submission" date="2019-03" db="UniProtKB">
        <authorList>
            <consortium name="EnsemblPlants"/>
        </authorList>
    </citation>
    <scope>IDENTIFICATION</scope>
</reference>
<feature type="domain" description="Trichome birefringence-like N-terminal" evidence="2">
    <location>
        <begin position="105"/>
        <end position="158"/>
    </location>
</feature>
<accession>A0A453M8R4</accession>
<reference evidence="3" key="5">
    <citation type="journal article" date="2021" name="G3 (Bethesda)">
        <title>Aegilops tauschii genome assembly Aet v5.0 features greater sequence contiguity and improved annotation.</title>
        <authorList>
            <person name="Wang L."/>
            <person name="Zhu T."/>
            <person name="Rodriguez J.C."/>
            <person name="Deal K.R."/>
            <person name="Dubcovsky J."/>
            <person name="McGuire P.E."/>
            <person name="Lux T."/>
            <person name="Spannagl M."/>
            <person name="Mayer K.F.X."/>
            <person name="Baldrich P."/>
            <person name="Meyers B.C."/>
            <person name="Huo N."/>
            <person name="Gu Y.Q."/>
            <person name="Zhou H."/>
            <person name="Devos K.M."/>
            <person name="Bennetzen J.L."/>
            <person name="Unver T."/>
            <person name="Budak H."/>
            <person name="Gulick P.J."/>
            <person name="Galiba G."/>
            <person name="Kalapos B."/>
            <person name="Nelson D.R."/>
            <person name="Li P."/>
            <person name="You F.M."/>
            <person name="Luo M.C."/>
            <person name="Dvorak J."/>
        </authorList>
    </citation>
    <scope>NUCLEOTIDE SEQUENCE [LARGE SCALE GENOMIC DNA]</scope>
    <source>
        <strain evidence="3">cv. AL8/78</strain>
    </source>
</reference>
<dbReference type="GO" id="GO:0005794">
    <property type="term" value="C:Golgi apparatus"/>
    <property type="evidence" value="ECO:0007669"/>
    <property type="project" value="TreeGrafter"/>
</dbReference>
<evidence type="ECO:0000313" key="4">
    <source>
        <dbReference type="Proteomes" id="UP000015105"/>
    </source>
</evidence>
<evidence type="ECO:0000256" key="1">
    <source>
        <dbReference type="SAM" id="Phobius"/>
    </source>
</evidence>
<reference evidence="4" key="2">
    <citation type="journal article" date="2017" name="Nat. Plants">
        <title>The Aegilops tauschii genome reveals multiple impacts of transposons.</title>
        <authorList>
            <person name="Zhao G."/>
            <person name="Zou C."/>
            <person name="Li K."/>
            <person name="Wang K."/>
            <person name="Li T."/>
            <person name="Gao L."/>
            <person name="Zhang X."/>
            <person name="Wang H."/>
            <person name="Yang Z."/>
            <person name="Liu X."/>
            <person name="Jiang W."/>
            <person name="Mao L."/>
            <person name="Kong X."/>
            <person name="Jiao Y."/>
            <person name="Jia J."/>
        </authorList>
    </citation>
    <scope>NUCLEOTIDE SEQUENCE [LARGE SCALE GENOMIC DNA]</scope>
    <source>
        <strain evidence="4">cv. AL8/78</strain>
    </source>
</reference>